<comment type="caution">
    <text evidence="5">The sequence shown here is derived from an EMBL/GenBank/DDBJ whole genome shotgun (WGS) entry which is preliminary data.</text>
</comment>
<proteinExistence type="inferred from homology"/>
<keyword evidence="6" id="KW-1185">Reference proteome</keyword>
<dbReference type="EMBL" id="JAKKPZ010000058">
    <property type="protein sequence ID" value="KAI1705265.1"/>
    <property type="molecule type" value="Genomic_DNA"/>
</dbReference>
<organism evidence="5 6">
    <name type="scientific">Ditylenchus destructor</name>
    <dbReference type="NCBI Taxonomy" id="166010"/>
    <lineage>
        <taxon>Eukaryota</taxon>
        <taxon>Metazoa</taxon>
        <taxon>Ecdysozoa</taxon>
        <taxon>Nematoda</taxon>
        <taxon>Chromadorea</taxon>
        <taxon>Rhabditida</taxon>
        <taxon>Tylenchina</taxon>
        <taxon>Tylenchomorpha</taxon>
        <taxon>Sphaerularioidea</taxon>
        <taxon>Anguinidae</taxon>
        <taxon>Anguininae</taxon>
        <taxon>Ditylenchus</taxon>
    </lineage>
</organism>
<dbReference type="Proteomes" id="UP001201812">
    <property type="component" value="Unassembled WGS sequence"/>
</dbReference>
<gene>
    <name evidence="5" type="ORF">DdX_13733</name>
</gene>
<reference evidence="5" key="1">
    <citation type="submission" date="2022-01" db="EMBL/GenBank/DDBJ databases">
        <title>Genome Sequence Resource for Two Populations of Ditylenchus destructor, the Migratory Endoparasitic Phytonematode.</title>
        <authorList>
            <person name="Zhang H."/>
            <person name="Lin R."/>
            <person name="Xie B."/>
        </authorList>
    </citation>
    <scope>NUCLEOTIDE SEQUENCE</scope>
    <source>
        <strain evidence="5">BazhouSP</strain>
    </source>
</reference>
<evidence type="ECO:0000256" key="1">
    <source>
        <dbReference type="ARBA" id="ARBA00010088"/>
    </source>
</evidence>
<dbReference type="InterPro" id="IPR000639">
    <property type="entry name" value="Epox_hydrolase-like"/>
</dbReference>
<dbReference type="Pfam" id="PF06441">
    <property type="entry name" value="EHN"/>
    <property type="match status" value="1"/>
</dbReference>
<dbReference type="Gene3D" id="3.40.50.1820">
    <property type="entry name" value="alpha/beta hydrolase"/>
    <property type="match status" value="1"/>
</dbReference>
<dbReference type="GO" id="GO:0004301">
    <property type="term" value="F:epoxide hydrolase activity"/>
    <property type="evidence" value="ECO:0007669"/>
    <property type="project" value="TreeGrafter"/>
</dbReference>
<dbReference type="PANTHER" id="PTHR21661:SF35">
    <property type="entry name" value="EPOXIDE HYDROLASE"/>
    <property type="match status" value="1"/>
</dbReference>
<dbReference type="PRINTS" id="PR00412">
    <property type="entry name" value="EPOXHYDRLASE"/>
</dbReference>
<feature type="domain" description="Epoxide hydrolase N-terminal" evidence="4">
    <location>
        <begin position="520"/>
        <end position="631"/>
    </location>
</feature>
<evidence type="ECO:0000259" key="4">
    <source>
        <dbReference type="Pfam" id="PF06441"/>
    </source>
</evidence>
<keyword evidence="2" id="KW-0058">Aromatic hydrocarbons catabolism</keyword>
<comment type="similarity">
    <text evidence="1">Belongs to the peptidase S33 family.</text>
</comment>
<dbReference type="PANTHER" id="PTHR21661">
    <property type="entry name" value="EPOXIDE HYDROLASE 1-RELATED"/>
    <property type="match status" value="1"/>
</dbReference>
<dbReference type="InterPro" id="IPR010497">
    <property type="entry name" value="Epoxide_hydro_N"/>
</dbReference>
<keyword evidence="3 5" id="KW-0378">Hydrolase</keyword>
<accession>A0AAD4MUS7</accession>
<name>A0AAD4MUS7_9BILA</name>
<evidence type="ECO:0000313" key="6">
    <source>
        <dbReference type="Proteomes" id="UP001201812"/>
    </source>
</evidence>
<evidence type="ECO:0000256" key="2">
    <source>
        <dbReference type="ARBA" id="ARBA00022797"/>
    </source>
</evidence>
<protein>
    <submittedName>
        <fullName evidence="5">Alpha/beta hydrolase fold domain-containing protein</fullName>
    </submittedName>
</protein>
<dbReference type="InterPro" id="IPR029058">
    <property type="entry name" value="AB_hydrolase_fold"/>
</dbReference>
<evidence type="ECO:0000313" key="5">
    <source>
        <dbReference type="EMBL" id="KAI1705265.1"/>
    </source>
</evidence>
<dbReference type="Gene3D" id="2.20.25.240">
    <property type="match status" value="1"/>
</dbReference>
<sequence length="926" mass="106908">MTEPLKFFKVDHTTIYQDGFSYSFYRDLDPPKSSADLQLHQSFHCALRSAQEQNCRSRCHVTGNWQMDKKGSKFMLGIVKKADHTHGPEYRDTIPKFRFYKNNDESLHRNGFDYSLYRELDPPKQIADFQWQQTYRCSMSDQENCRARIYTTGQWEKNKHELEYQLGIFKNCIHSHGSEQNSKEEEKENIGVKRIVAPASSAIRTQDLDKKEQIRFYKHKETGVQHNGFVYSQSQELKSHPQWRCRMRCQRQINGKKSCKGCIWTTGKWEKDDRGREFQIGIIMNNEHDHEPYQISIQGKVNDNDVTEAGSKFYQYKGKMVYRDGYVYCVEHKLKSSPPWKVRMQCNRLNKTFHCKGSIWATGEWETDKLGRVYQRGILRGGHSHGPYEQFLNEDTTTHVGSHMDGKYYARYFANTQNSQILSKTLSILRCNSICAILKTAPSKISIPPPPIQLGRNIQVPQIWILDSLMATKLVIFVGALSVVIYGLYSIFAGSHPGKVVFPDDGYFGTGDKKADNPAIAPFKINVLNGSLQELISRLKNARIGHSQLDDVDNFEYGFTLSTLRKFQDYWINHYDWRKYEEKLNSFPQFTTQIEGLKIHFIHAKPPSKAAYKRIIPLLIVHGWPGNVFEFYKIIPMLTDPRTYLQSREFPDDLAFEVIAPSIPGYGWSEQPHKSGFSQVSTARLFNKLMVERLKFQKYVTQGGDWGSVVVSNIGRMYPERVFGVHLNMVFNLPNKVIPLLHTVVGSVVPRLMFSQLADFSMMNHLNFMLQEGGYLHIQSTKPDTVGVALNDSPIGLMAYILEKFSTWTNPSFVSVSDGGLERKFTKDELLTIVMIYWLNGNILSSQRYYKEFWSDPLNKELSSQYMSVPCAYAGFKHDLLQPVELLRHAMNVTQYTLFDDGGHFAAMEHPDQLATDVFQFVQKVV</sequence>
<dbReference type="AlphaFoldDB" id="A0AAD4MUS7"/>
<dbReference type="GO" id="GO:0097176">
    <property type="term" value="P:epoxide metabolic process"/>
    <property type="evidence" value="ECO:0007669"/>
    <property type="project" value="TreeGrafter"/>
</dbReference>
<dbReference type="SUPFAM" id="SSF53474">
    <property type="entry name" value="alpha/beta-Hydrolases"/>
    <property type="match status" value="1"/>
</dbReference>
<evidence type="ECO:0000256" key="3">
    <source>
        <dbReference type="ARBA" id="ARBA00022801"/>
    </source>
</evidence>